<evidence type="ECO:0000313" key="2">
    <source>
        <dbReference type="Proteomes" id="UP000717328"/>
    </source>
</evidence>
<comment type="caution">
    <text evidence="1">The sequence shown here is derived from an EMBL/GenBank/DDBJ whole genome shotgun (WGS) entry which is preliminary data.</text>
</comment>
<dbReference type="Proteomes" id="UP000717328">
    <property type="component" value="Unassembled WGS sequence"/>
</dbReference>
<sequence length="97" mass="10389">MSSELAKVNVLMCGTGEYTTGWVGTGASKSDKKIGVVGLTLFDLRRLGKVDKLGMVGVNGGKFPAIRKHLAENIGGAYKDMDLSFVFLNYMSCPLVN</sequence>
<accession>A0A9P7KJ80</accession>
<name>A0A9P7KJ80_9AGAR</name>
<reference evidence="1" key="2">
    <citation type="submission" date="2021-10" db="EMBL/GenBank/DDBJ databases">
        <title>Phylogenomics reveals ancestral predisposition of the termite-cultivated fungus Termitomyces towards a domesticated lifestyle.</title>
        <authorList>
            <person name="Auxier B."/>
            <person name="Grum-Grzhimaylo A."/>
            <person name="Cardenas M.E."/>
            <person name="Lodge J.D."/>
            <person name="Laessoe T."/>
            <person name="Pedersen O."/>
            <person name="Smith M.E."/>
            <person name="Kuyper T.W."/>
            <person name="Franco-Molano E.A."/>
            <person name="Baroni T.J."/>
            <person name="Aanen D.K."/>
        </authorList>
    </citation>
    <scope>NUCLEOTIDE SEQUENCE</scope>
    <source>
        <strain evidence="1">D49</strain>
    </source>
</reference>
<protein>
    <submittedName>
        <fullName evidence="1">Uncharacterized protein</fullName>
    </submittedName>
</protein>
<organism evidence="1 2">
    <name type="scientific">Sphagnurus paluster</name>
    <dbReference type="NCBI Taxonomy" id="117069"/>
    <lineage>
        <taxon>Eukaryota</taxon>
        <taxon>Fungi</taxon>
        <taxon>Dikarya</taxon>
        <taxon>Basidiomycota</taxon>
        <taxon>Agaricomycotina</taxon>
        <taxon>Agaricomycetes</taxon>
        <taxon>Agaricomycetidae</taxon>
        <taxon>Agaricales</taxon>
        <taxon>Tricholomatineae</taxon>
        <taxon>Lyophyllaceae</taxon>
        <taxon>Sphagnurus</taxon>
    </lineage>
</organism>
<dbReference type="EMBL" id="JABCKI010000001">
    <property type="protein sequence ID" value="KAG5654746.1"/>
    <property type="molecule type" value="Genomic_DNA"/>
</dbReference>
<gene>
    <name evidence="1" type="ORF">H0H81_003754</name>
</gene>
<reference evidence="1" key="1">
    <citation type="submission" date="2021-02" db="EMBL/GenBank/DDBJ databases">
        <authorList>
            <person name="Nieuwenhuis M."/>
            <person name="Van De Peppel L.J.J."/>
        </authorList>
    </citation>
    <scope>NUCLEOTIDE SEQUENCE</scope>
    <source>
        <strain evidence="1">D49</strain>
    </source>
</reference>
<proteinExistence type="predicted"/>
<dbReference type="OrthoDB" id="2127032at2759"/>
<dbReference type="AlphaFoldDB" id="A0A9P7KJ80"/>
<evidence type="ECO:0000313" key="1">
    <source>
        <dbReference type="EMBL" id="KAG5654746.1"/>
    </source>
</evidence>
<keyword evidence="2" id="KW-1185">Reference proteome</keyword>